<dbReference type="EMBL" id="CAJVRL010000002">
    <property type="protein sequence ID" value="CAG8949193.1"/>
    <property type="molecule type" value="Genomic_DNA"/>
</dbReference>
<dbReference type="AlphaFoldDB" id="A0A9N9PMY7"/>
<proteinExistence type="predicted"/>
<gene>
    <name evidence="2" type="ORF">HYFRA_00004816</name>
</gene>
<feature type="compositionally biased region" description="Polar residues" evidence="1">
    <location>
        <begin position="1"/>
        <end position="21"/>
    </location>
</feature>
<name>A0A9N9PMY7_9HELO</name>
<accession>A0A9N9PMY7</accession>
<keyword evidence="3" id="KW-1185">Reference proteome</keyword>
<feature type="compositionally biased region" description="Basic and acidic residues" evidence="1">
    <location>
        <begin position="71"/>
        <end position="108"/>
    </location>
</feature>
<comment type="caution">
    <text evidence="2">The sequence shown here is derived from an EMBL/GenBank/DDBJ whole genome shotgun (WGS) entry which is preliminary data.</text>
</comment>
<feature type="compositionally biased region" description="Acidic residues" evidence="1">
    <location>
        <begin position="163"/>
        <end position="195"/>
    </location>
</feature>
<evidence type="ECO:0000256" key="1">
    <source>
        <dbReference type="SAM" id="MobiDB-lite"/>
    </source>
</evidence>
<reference evidence="2" key="1">
    <citation type="submission" date="2021-07" db="EMBL/GenBank/DDBJ databases">
        <authorList>
            <person name="Durling M."/>
        </authorList>
    </citation>
    <scope>NUCLEOTIDE SEQUENCE</scope>
</reference>
<feature type="compositionally biased region" description="Basic and acidic residues" evidence="1">
    <location>
        <begin position="53"/>
        <end position="63"/>
    </location>
</feature>
<evidence type="ECO:0000313" key="2">
    <source>
        <dbReference type="EMBL" id="CAG8949193.1"/>
    </source>
</evidence>
<dbReference type="Proteomes" id="UP000696280">
    <property type="component" value="Unassembled WGS sequence"/>
</dbReference>
<dbReference type="OrthoDB" id="5415522at2759"/>
<feature type="compositionally biased region" description="Acidic residues" evidence="1">
    <location>
        <begin position="119"/>
        <end position="155"/>
    </location>
</feature>
<protein>
    <submittedName>
        <fullName evidence="2">Uncharacterized protein</fullName>
    </submittedName>
</protein>
<evidence type="ECO:0000313" key="3">
    <source>
        <dbReference type="Proteomes" id="UP000696280"/>
    </source>
</evidence>
<organism evidence="2 3">
    <name type="scientific">Hymenoscyphus fraxineus</name>
    <dbReference type="NCBI Taxonomy" id="746836"/>
    <lineage>
        <taxon>Eukaryota</taxon>
        <taxon>Fungi</taxon>
        <taxon>Dikarya</taxon>
        <taxon>Ascomycota</taxon>
        <taxon>Pezizomycotina</taxon>
        <taxon>Leotiomycetes</taxon>
        <taxon>Helotiales</taxon>
        <taxon>Helotiaceae</taxon>
        <taxon>Hymenoscyphus</taxon>
    </lineage>
</organism>
<feature type="region of interest" description="Disordered" evidence="1">
    <location>
        <begin position="1"/>
        <end position="195"/>
    </location>
</feature>
<sequence length="195" mass="21693">MSDNYNNQGNPTGMGAYNNSPFYPYEVTHRGTNAQGNQYDHRIQPGGHGYRYANKDGSWDYRNADGSSYHDNGKDRAVYTDPSGKEYVKESSGAKREVDEESSDKFAKADGGGRAQEYENPEADSDSEYCEEFGDCIEPVDDSDGDSDEESDGGSEGEFSSGSDDDEDDESDDGFDDDDDFDDDEDDYGYDYYDD</sequence>